<name>A0ABX7NC24_9BACT</name>
<keyword evidence="2" id="KW-0472">Membrane</keyword>
<keyword evidence="4" id="KW-1185">Reference proteome</keyword>
<feature type="transmembrane region" description="Helical" evidence="2">
    <location>
        <begin position="30"/>
        <end position="50"/>
    </location>
</feature>
<protein>
    <submittedName>
        <fullName evidence="3">Uncharacterized protein</fullName>
    </submittedName>
</protein>
<organism evidence="3 4">
    <name type="scientific">Myxococcus landrumensis</name>
    <dbReference type="NCBI Taxonomy" id="2813577"/>
    <lineage>
        <taxon>Bacteria</taxon>
        <taxon>Pseudomonadati</taxon>
        <taxon>Myxococcota</taxon>
        <taxon>Myxococcia</taxon>
        <taxon>Myxococcales</taxon>
        <taxon>Cystobacterineae</taxon>
        <taxon>Myxococcaceae</taxon>
        <taxon>Myxococcus</taxon>
    </lineage>
</organism>
<evidence type="ECO:0000256" key="2">
    <source>
        <dbReference type="SAM" id="Phobius"/>
    </source>
</evidence>
<evidence type="ECO:0000256" key="1">
    <source>
        <dbReference type="SAM" id="MobiDB-lite"/>
    </source>
</evidence>
<keyword evidence="2" id="KW-0812">Transmembrane</keyword>
<feature type="region of interest" description="Disordered" evidence="1">
    <location>
        <begin position="53"/>
        <end position="74"/>
    </location>
</feature>
<proteinExistence type="predicted"/>
<dbReference type="RefSeq" id="WP_015349227.1">
    <property type="nucleotide sequence ID" value="NZ_CP071091.1"/>
</dbReference>
<evidence type="ECO:0000313" key="4">
    <source>
        <dbReference type="Proteomes" id="UP000663090"/>
    </source>
</evidence>
<gene>
    <name evidence="3" type="ORF">JY572_08320</name>
</gene>
<keyword evidence="2" id="KW-1133">Transmembrane helix</keyword>
<sequence>MNPILLRVVCGLLFTALVLGVVVHPPDNLTQGLGMLLPASMFLGVALKGPRRSLIPKKKKGPPPVAAQDVFPPT</sequence>
<accession>A0ABX7NC24</accession>
<dbReference type="EMBL" id="CP071091">
    <property type="protein sequence ID" value="QSQ16041.1"/>
    <property type="molecule type" value="Genomic_DNA"/>
</dbReference>
<reference evidence="3 4" key="1">
    <citation type="submission" date="2021-02" db="EMBL/GenBank/DDBJ databases">
        <title>De Novo genome assembly of isolated myxobacteria.</title>
        <authorList>
            <person name="Stevens D.C."/>
        </authorList>
    </citation>
    <scope>NUCLEOTIDE SEQUENCE [LARGE SCALE GENOMIC DNA]</scope>
    <source>
        <strain evidence="3 4">SCHIC003</strain>
    </source>
</reference>
<dbReference type="Proteomes" id="UP000663090">
    <property type="component" value="Chromosome"/>
</dbReference>
<evidence type="ECO:0000313" key="3">
    <source>
        <dbReference type="EMBL" id="QSQ16041.1"/>
    </source>
</evidence>